<name>A0A2M8W6S8_9MICO</name>
<dbReference type="AlphaFoldDB" id="A0A2M8W6S8"/>
<accession>A0A2M8W6S8</accession>
<evidence type="ECO:0000313" key="2">
    <source>
        <dbReference type="EMBL" id="PJI86633.1"/>
    </source>
</evidence>
<dbReference type="Proteomes" id="UP000231586">
    <property type="component" value="Unassembled WGS sequence"/>
</dbReference>
<proteinExistence type="predicted"/>
<dbReference type="EMBL" id="PGTZ01000010">
    <property type="protein sequence ID" value="PJI86633.1"/>
    <property type="molecule type" value="Genomic_DNA"/>
</dbReference>
<evidence type="ECO:0000256" key="1">
    <source>
        <dbReference type="SAM" id="Phobius"/>
    </source>
</evidence>
<evidence type="ECO:0000313" key="3">
    <source>
        <dbReference type="Proteomes" id="UP000231586"/>
    </source>
</evidence>
<feature type="transmembrane region" description="Helical" evidence="1">
    <location>
        <begin position="12"/>
        <end position="32"/>
    </location>
</feature>
<keyword evidence="1" id="KW-1133">Transmembrane helix</keyword>
<keyword evidence="3" id="KW-1185">Reference proteome</keyword>
<reference evidence="2 3" key="1">
    <citation type="submission" date="2017-11" db="EMBL/GenBank/DDBJ databases">
        <title>Genomic Encyclopedia of Archaeal and Bacterial Type Strains, Phase II (KMG-II): From Individual Species to Whole Genera.</title>
        <authorList>
            <person name="Goeker M."/>
        </authorList>
    </citation>
    <scope>NUCLEOTIDE SEQUENCE [LARGE SCALE GENOMIC DNA]</scope>
    <source>
        <strain evidence="2 3">DSM 22413</strain>
    </source>
</reference>
<feature type="transmembrane region" description="Helical" evidence="1">
    <location>
        <begin position="60"/>
        <end position="82"/>
    </location>
</feature>
<comment type="caution">
    <text evidence="2">The sequence shown here is derived from an EMBL/GenBank/DDBJ whole genome shotgun (WGS) entry which is preliminary data.</text>
</comment>
<protein>
    <submittedName>
        <fullName evidence="2">Uncharacterized protein</fullName>
    </submittedName>
</protein>
<gene>
    <name evidence="2" type="ORF">CLV34_2553</name>
</gene>
<keyword evidence="1" id="KW-0472">Membrane</keyword>
<dbReference type="RefSeq" id="WP_100350670.1">
    <property type="nucleotide sequence ID" value="NZ_PGTZ01000010.1"/>
</dbReference>
<organism evidence="2 3">
    <name type="scientific">Luteimicrobium subarcticum</name>
    <dbReference type="NCBI Taxonomy" id="620910"/>
    <lineage>
        <taxon>Bacteria</taxon>
        <taxon>Bacillati</taxon>
        <taxon>Actinomycetota</taxon>
        <taxon>Actinomycetes</taxon>
        <taxon>Micrococcales</taxon>
        <taxon>Luteimicrobium</taxon>
    </lineage>
</organism>
<keyword evidence="1" id="KW-0812">Transmembrane</keyword>
<sequence>MSQYIDLAALGRVVLVSLLVGAGLPALFAVGIKMLAPAAPPQQGAPGTAVAATRPSPARLLVASVCFGIVLAAIAWGVWYIAAGS</sequence>